<dbReference type="PANTHER" id="PTHR43293">
    <property type="entry name" value="ACETATE COA-TRANSFERASE YDIF"/>
    <property type="match status" value="1"/>
</dbReference>
<dbReference type="Gene3D" id="3.30.30.40">
    <property type="match status" value="1"/>
</dbReference>
<dbReference type="Gene3D" id="3.40.1080.10">
    <property type="entry name" value="Glutaconate Coenzyme A-transferase"/>
    <property type="match status" value="1"/>
</dbReference>
<dbReference type="EC" id="2.8.3.12" evidence="1"/>
<dbReference type="SMART" id="SM00882">
    <property type="entry name" value="CoA_trans"/>
    <property type="match status" value="1"/>
</dbReference>
<dbReference type="Pfam" id="PF01144">
    <property type="entry name" value="CoA_trans"/>
    <property type="match status" value="1"/>
</dbReference>
<dbReference type="InterPro" id="IPR004165">
    <property type="entry name" value="CoA_trans_fam_I"/>
</dbReference>
<name>A0A485M4H2_9ZZZZ</name>
<keyword evidence="1" id="KW-0808">Transferase</keyword>
<dbReference type="EMBL" id="CAADRN010000148">
    <property type="protein sequence ID" value="VFU13861.1"/>
    <property type="molecule type" value="Genomic_DNA"/>
</dbReference>
<proteinExistence type="predicted"/>
<reference evidence="1" key="1">
    <citation type="submission" date="2019-03" db="EMBL/GenBank/DDBJ databases">
        <authorList>
            <person name="Hao L."/>
        </authorList>
    </citation>
    <scope>NUCLEOTIDE SEQUENCE</scope>
</reference>
<dbReference type="InterPro" id="IPR037171">
    <property type="entry name" value="NagB/RpiA_transferase-like"/>
</dbReference>
<dbReference type="GO" id="GO:0018730">
    <property type="term" value="F:glutaconate CoA-transferase activity"/>
    <property type="evidence" value="ECO:0007669"/>
    <property type="project" value="UniProtKB-EC"/>
</dbReference>
<sequence length="353" mass="39825">MINTVSSKIKNISTLQYKEKKFEYWGPTPDEARKKMVEKSHAQKDKRVTLKEAVATHIKDGINLGIGGFVNTRVPVAIIHEIIRHGARDLTLSFQSNSICPELLAGAMILDPDRVSIRRVELAWWGYEIIGIAPLVRYLSTNGIIEMDDYTNYGMSVRFKAAAMGIPFIPVRDHGGSDMELVNRGKMIECPFTGKNVYLLPACHPDVGIVHTTAADMYGNARIFGAHCTCPEIAMAATTTIMTTEKIISTENIRSYPNLTEIPYPVVDTVTEQPYGSYPGASYGYYWFDMDHLRMFRSLCDDFRKTGNKEGLKKYYDEYIFSCDTYDDFLEKVGYKTLKKLKDLDGGQSIILT</sequence>
<organism evidence="1">
    <name type="scientific">anaerobic digester metagenome</name>
    <dbReference type="NCBI Taxonomy" id="1263854"/>
    <lineage>
        <taxon>unclassified sequences</taxon>
        <taxon>metagenomes</taxon>
        <taxon>ecological metagenomes</taxon>
    </lineage>
</organism>
<evidence type="ECO:0000313" key="1">
    <source>
        <dbReference type="EMBL" id="VFU13861.1"/>
    </source>
</evidence>
<protein>
    <submittedName>
        <fullName evidence="1">Acyl CoA:acetate/3-ketoacid CoA transferase, alpha subunit</fullName>
        <ecNumber evidence="1">2.8.3.12</ecNumber>
    </submittedName>
</protein>
<dbReference type="AlphaFoldDB" id="A0A485M4H2"/>
<dbReference type="PANTHER" id="PTHR43293:SF3">
    <property type="entry name" value="CHOLESTEROL RING-CLEAVING HYDROLASE IPDB SUBUNIT"/>
    <property type="match status" value="1"/>
</dbReference>
<dbReference type="SUPFAM" id="SSF100950">
    <property type="entry name" value="NagB/RpiA/CoA transferase-like"/>
    <property type="match status" value="1"/>
</dbReference>
<gene>
    <name evidence="1" type="primary">AtoD</name>
    <name evidence="1" type="ORF">SCFA_2310013</name>
</gene>
<accession>A0A485M4H2</accession>